<dbReference type="EMBL" id="CP059404">
    <property type="protein sequence ID" value="QNE88658.1"/>
    <property type="molecule type" value="Genomic_DNA"/>
</dbReference>
<keyword evidence="2" id="KW-0472">Membrane</keyword>
<reference evidence="3 4" key="1">
    <citation type="submission" date="2020-07" db="EMBL/GenBank/DDBJ databases">
        <title>Complete genome and description of Corynebacterium incognita strain Marseille-Q3630 sp. nov.</title>
        <authorList>
            <person name="Boxberger M."/>
        </authorList>
    </citation>
    <scope>NUCLEOTIDE SEQUENCE [LARGE SCALE GENOMIC DNA]</scope>
    <source>
        <strain evidence="3 4">Marseille-Q3630</strain>
    </source>
</reference>
<keyword evidence="4" id="KW-1185">Reference proteome</keyword>
<dbReference type="Proteomes" id="UP000515743">
    <property type="component" value="Chromosome"/>
</dbReference>
<evidence type="ECO:0000313" key="3">
    <source>
        <dbReference type="EMBL" id="QNE88658.1"/>
    </source>
</evidence>
<sequence length="58" mass="6174">MKTRGTETREIAVTTFASVVNVAIVLIAIPAGIMQRRISQRAEDADPEAPPGRLGRAA</sequence>
<gene>
    <name evidence="3" type="ORF">H0194_05965</name>
</gene>
<feature type="region of interest" description="Disordered" evidence="1">
    <location>
        <begin position="38"/>
        <end position="58"/>
    </location>
</feature>
<dbReference type="KEGG" id="cik:H0194_05965"/>
<keyword evidence="2" id="KW-0812">Transmembrane</keyword>
<accession>A0A7G7CM42</accession>
<evidence type="ECO:0000256" key="2">
    <source>
        <dbReference type="SAM" id="Phobius"/>
    </source>
</evidence>
<dbReference type="RefSeq" id="WP_185175048.1">
    <property type="nucleotide sequence ID" value="NZ_CP059404.1"/>
</dbReference>
<name>A0A7G7CM42_9CORY</name>
<feature type="transmembrane region" description="Helical" evidence="2">
    <location>
        <begin position="12"/>
        <end position="33"/>
    </location>
</feature>
<evidence type="ECO:0000256" key="1">
    <source>
        <dbReference type="SAM" id="MobiDB-lite"/>
    </source>
</evidence>
<protein>
    <submittedName>
        <fullName evidence="3">Uncharacterized protein</fullName>
    </submittedName>
</protein>
<organism evidence="3 4">
    <name type="scientific">Corynebacterium incognita</name>
    <dbReference type="NCBI Taxonomy" id="2754725"/>
    <lineage>
        <taxon>Bacteria</taxon>
        <taxon>Bacillati</taxon>
        <taxon>Actinomycetota</taxon>
        <taxon>Actinomycetes</taxon>
        <taxon>Mycobacteriales</taxon>
        <taxon>Corynebacteriaceae</taxon>
        <taxon>Corynebacterium</taxon>
    </lineage>
</organism>
<keyword evidence="2" id="KW-1133">Transmembrane helix</keyword>
<dbReference type="AlphaFoldDB" id="A0A7G7CM42"/>
<proteinExistence type="predicted"/>
<evidence type="ECO:0000313" key="4">
    <source>
        <dbReference type="Proteomes" id="UP000515743"/>
    </source>
</evidence>